<evidence type="ECO:0000259" key="1">
    <source>
        <dbReference type="Pfam" id="PF01261"/>
    </source>
</evidence>
<reference evidence="2 3" key="1">
    <citation type="submission" date="2020-10" db="EMBL/GenBank/DDBJ databases">
        <title>Complete genome sequence of Paludibaculum fermentans P105T, a facultatively anaerobic acidobacterium capable of dissimilatory Fe(III) reduction.</title>
        <authorList>
            <person name="Dedysh S.N."/>
            <person name="Beletsky A.V."/>
            <person name="Kulichevskaya I.S."/>
            <person name="Mardanov A.V."/>
            <person name="Ravin N.V."/>
        </authorList>
    </citation>
    <scope>NUCLEOTIDE SEQUENCE [LARGE SCALE GENOMIC DNA]</scope>
    <source>
        <strain evidence="2 3">P105</strain>
    </source>
</reference>
<accession>A0A7S7NKT3</accession>
<evidence type="ECO:0000313" key="2">
    <source>
        <dbReference type="EMBL" id="QOY85472.1"/>
    </source>
</evidence>
<dbReference type="EMBL" id="CP063849">
    <property type="protein sequence ID" value="QOY85472.1"/>
    <property type="molecule type" value="Genomic_DNA"/>
</dbReference>
<dbReference type="Proteomes" id="UP000593892">
    <property type="component" value="Chromosome"/>
</dbReference>
<sequence>MKFGINTLLWTAAFDLDHLPLLAKIKSWGFDGVEVARFAFDGFPARLIREAAHNEGLEVTFCSALTGDVSLISDDPSIRDRARDFMKRGIETAAEIGSPVFVGPYLSPVGYLPGRRRTEDEWKRGVDELKALAPTLRAHDVTLAVEPLNRFETYVLNTAADAAKLCAEVHDPYIGILFDTFHSNIEDKHAGDAIRGLGQHVAHVHTCENDRGIPGTGNVEWTGVFAALRDTGYDDWCVIESFGSRVTEIAAAACIWRDLAPTVDSIASEGVAFLREAAGQAISTTAARAV</sequence>
<dbReference type="Pfam" id="PF01261">
    <property type="entry name" value="AP_endonuc_2"/>
    <property type="match status" value="1"/>
</dbReference>
<protein>
    <submittedName>
        <fullName evidence="2">Sugar phosphate isomerase/epimerase</fullName>
    </submittedName>
</protein>
<name>A0A7S7NKT3_PALFE</name>
<dbReference type="RefSeq" id="WP_194447142.1">
    <property type="nucleotide sequence ID" value="NZ_CP063849.1"/>
</dbReference>
<dbReference type="AlphaFoldDB" id="A0A7S7NKT3"/>
<dbReference type="InterPro" id="IPR050312">
    <property type="entry name" value="IolE/XylAMocC-like"/>
</dbReference>
<dbReference type="InterPro" id="IPR013022">
    <property type="entry name" value="Xyl_isomerase-like_TIM-brl"/>
</dbReference>
<dbReference type="PANTHER" id="PTHR12110">
    <property type="entry name" value="HYDROXYPYRUVATE ISOMERASE"/>
    <property type="match status" value="1"/>
</dbReference>
<keyword evidence="3" id="KW-1185">Reference proteome</keyword>
<dbReference type="Gene3D" id="3.20.20.150">
    <property type="entry name" value="Divalent-metal-dependent TIM barrel enzymes"/>
    <property type="match status" value="1"/>
</dbReference>
<keyword evidence="2" id="KW-0413">Isomerase</keyword>
<organism evidence="2 3">
    <name type="scientific">Paludibaculum fermentans</name>
    <dbReference type="NCBI Taxonomy" id="1473598"/>
    <lineage>
        <taxon>Bacteria</taxon>
        <taxon>Pseudomonadati</taxon>
        <taxon>Acidobacteriota</taxon>
        <taxon>Terriglobia</taxon>
        <taxon>Bryobacterales</taxon>
        <taxon>Bryobacteraceae</taxon>
        <taxon>Paludibaculum</taxon>
    </lineage>
</organism>
<gene>
    <name evidence="2" type="ORF">IRI77_21880</name>
</gene>
<proteinExistence type="predicted"/>
<feature type="domain" description="Xylose isomerase-like TIM barrel" evidence="1">
    <location>
        <begin position="22"/>
        <end position="262"/>
    </location>
</feature>
<dbReference type="InterPro" id="IPR036237">
    <property type="entry name" value="Xyl_isomerase-like_sf"/>
</dbReference>
<dbReference type="SUPFAM" id="SSF51658">
    <property type="entry name" value="Xylose isomerase-like"/>
    <property type="match status" value="1"/>
</dbReference>
<dbReference type="PANTHER" id="PTHR12110:SF41">
    <property type="entry name" value="INOSOSE DEHYDRATASE"/>
    <property type="match status" value="1"/>
</dbReference>
<dbReference type="KEGG" id="pfer:IRI77_21880"/>
<evidence type="ECO:0000313" key="3">
    <source>
        <dbReference type="Proteomes" id="UP000593892"/>
    </source>
</evidence>
<dbReference type="GO" id="GO:0016853">
    <property type="term" value="F:isomerase activity"/>
    <property type="evidence" value="ECO:0007669"/>
    <property type="project" value="UniProtKB-KW"/>
</dbReference>